<dbReference type="PROSITE" id="PS51257">
    <property type="entry name" value="PROKAR_LIPOPROTEIN"/>
    <property type="match status" value="1"/>
</dbReference>
<reference evidence="7" key="1">
    <citation type="journal article" date="2019" name="Int. J. Syst. Evol. Microbiol.">
        <title>The Global Catalogue of Microorganisms (GCM) 10K type strain sequencing project: providing services to taxonomists for standard genome sequencing and annotation.</title>
        <authorList>
            <consortium name="The Broad Institute Genomics Platform"/>
            <consortium name="The Broad Institute Genome Sequencing Center for Infectious Disease"/>
            <person name="Wu L."/>
            <person name="Ma J."/>
        </authorList>
    </citation>
    <scope>NUCLEOTIDE SEQUENCE [LARGE SCALE GENOMIC DNA]</scope>
    <source>
        <strain evidence="7">KACC 13778</strain>
    </source>
</reference>
<feature type="chain" id="PRO_5047304114" evidence="4">
    <location>
        <begin position="31"/>
        <end position="325"/>
    </location>
</feature>
<feature type="coiled-coil region" evidence="1">
    <location>
        <begin position="210"/>
        <end position="237"/>
    </location>
</feature>
<keyword evidence="3" id="KW-1133">Transmembrane helix</keyword>
<protein>
    <submittedName>
        <fullName evidence="6">DUF4349 domain-containing protein</fullName>
    </submittedName>
</protein>
<keyword evidence="7" id="KW-1185">Reference proteome</keyword>
<feature type="region of interest" description="Disordered" evidence="2">
    <location>
        <begin position="29"/>
        <end position="61"/>
    </location>
</feature>
<evidence type="ECO:0000259" key="5">
    <source>
        <dbReference type="Pfam" id="PF14257"/>
    </source>
</evidence>
<dbReference type="RefSeq" id="WP_345179493.1">
    <property type="nucleotide sequence ID" value="NZ_BAABFQ010000007.1"/>
</dbReference>
<evidence type="ECO:0000256" key="4">
    <source>
        <dbReference type="SAM" id="SignalP"/>
    </source>
</evidence>
<keyword evidence="4" id="KW-0732">Signal</keyword>
<evidence type="ECO:0000256" key="1">
    <source>
        <dbReference type="SAM" id="Coils"/>
    </source>
</evidence>
<keyword evidence="3" id="KW-0812">Transmembrane</keyword>
<accession>A0ABW0N2W6</accession>
<feature type="signal peptide" evidence="4">
    <location>
        <begin position="1"/>
        <end position="30"/>
    </location>
</feature>
<proteinExistence type="predicted"/>
<evidence type="ECO:0000313" key="6">
    <source>
        <dbReference type="EMBL" id="MFC5494053.1"/>
    </source>
</evidence>
<feature type="region of interest" description="Disordered" evidence="2">
    <location>
        <begin position="68"/>
        <end position="87"/>
    </location>
</feature>
<dbReference type="Pfam" id="PF14257">
    <property type="entry name" value="DUF4349"/>
    <property type="match status" value="1"/>
</dbReference>
<keyword evidence="1" id="KW-0175">Coiled coil</keyword>
<comment type="caution">
    <text evidence="6">The sequence shown here is derived from an EMBL/GenBank/DDBJ whole genome shotgun (WGS) entry which is preliminary data.</text>
</comment>
<dbReference type="EMBL" id="JBHSMD010000004">
    <property type="protein sequence ID" value="MFC5494053.1"/>
    <property type="molecule type" value="Genomic_DNA"/>
</dbReference>
<organism evidence="6 7">
    <name type="scientific">Nocardioides caricicola</name>
    <dbReference type="NCBI Taxonomy" id="634770"/>
    <lineage>
        <taxon>Bacteria</taxon>
        <taxon>Bacillati</taxon>
        <taxon>Actinomycetota</taxon>
        <taxon>Actinomycetes</taxon>
        <taxon>Propionibacteriales</taxon>
        <taxon>Nocardioidaceae</taxon>
        <taxon>Nocardioides</taxon>
    </lineage>
</organism>
<name>A0ABW0N2W6_9ACTN</name>
<gene>
    <name evidence="6" type="ORF">ACFPKY_13130</name>
</gene>
<feature type="domain" description="DUF4349" evidence="5">
    <location>
        <begin position="91"/>
        <end position="305"/>
    </location>
</feature>
<evidence type="ECO:0000256" key="3">
    <source>
        <dbReference type="SAM" id="Phobius"/>
    </source>
</evidence>
<sequence>MRTTARRARAPFLLLAAVALTVGLAGCSGADDSNSGDGGDSTAAGASAQSRDGVAAEEAAPDAAFADEDADGARASGAEAEPAVDAQQVQRAIIRKGNVELRADDVGKARFDVEKVASRYFGEITDEETTTDDDGDAAFTHLVLRIPTEKFDDAMDDLEGLETAELVAANTSSNDVTTKLIDTQTRLAAQKRSIARITVLFDRAESIRDIMSIESELARRQADLESLERQAAFLRGQTAMSTITVSVDQTPATAVKKAEEDDSGFVAGFEAGWDALAAFAVGLATALGALLPWIVAVAILGPPTWLLVRWLRRRFSKPARTPSAA</sequence>
<dbReference type="InterPro" id="IPR025645">
    <property type="entry name" value="DUF4349"/>
</dbReference>
<evidence type="ECO:0000313" key="7">
    <source>
        <dbReference type="Proteomes" id="UP001595956"/>
    </source>
</evidence>
<feature type="transmembrane region" description="Helical" evidence="3">
    <location>
        <begin position="275"/>
        <end position="308"/>
    </location>
</feature>
<dbReference type="Proteomes" id="UP001595956">
    <property type="component" value="Unassembled WGS sequence"/>
</dbReference>
<keyword evidence="3" id="KW-0472">Membrane</keyword>
<evidence type="ECO:0000256" key="2">
    <source>
        <dbReference type="SAM" id="MobiDB-lite"/>
    </source>
</evidence>